<dbReference type="Proteomes" id="UP000767334">
    <property type="component" value="Unassembled WGS sequence"/>
</dbReference>
<evidence type="ECO:0000313" key="3">
    <source>
        <dbReference type="Proteomes" id="UP000767334"/>
    </source>
</evidence>
<organism evidence="2 3">
    <name type="scientific">Clostridium saudiense</name>
    <dbReference type="NCBI Taxonomy" id="1414720"/>
    <lineage>
        <taxon>Bacteria</taxon>
        <taxon>Bacillati</taxon>
        <taxon>Bacillota</taxon>
        <taxon>Clostridia</taxon>
        <taxon>Eubacteriales</taxon>
        <taxon>Clostridiaceae</taxon>
        <taxon>Clostridium</taxon>
    </lineage>
</organism>
<name>A0ABS2FEX1_9CLOT</name>
<dbReference type="EMBL" id="JACJLL010000033">
    <property type="protein sequence ID" value="MBM6819103.1"/>
    <property type="molecule type" value="Genomic_DNA"/>
</dbReference>
<feature type="chain" id="PRO_5046543030" evidence="1">
    <location>
        <begin position="24"/>
        <end position="128"/>
    </location>
</feature>
<keyword evidence="1" id="KW-0732">Signal</keyword>
<comment type="caution">
    <text evidence="2">The sequence shown here is derived from an EMBL/GenBank/DDBJ whole genome shotgun (WGS) entry which is preliminary data.</text>
</comment>
<protein>
    <submittedName>
        <fullName evidence="2">Uncharacterized protein</fullName>
    </submittedName>
</protein>
<feature type="signal peptide" evidence="1">
    <location>
        <begin position="1"/>
        <end position="23"/>
    </location>
</feature>
<accession>A0ABS2FEX1</accession>
<sequence>MCKYRKYIRLLLFVIITTINLNSFTESTLACSPEEGKKLEVFIEKNDDLISAEEKENLNQIISKLNKYIVLSQEEREYIQECELNVIRKKLGDAQFEEYKKLIEKRSSGAEFQQPERFRLYELEKMLR</sequence>
<keyword evidence="3" id="KW-1185">Reference proteome</keyword>
<dbReference type="RefSeq" id="WP_148323640.1">
    <property type="nucleotide sequence ID" value="NZ_JACJLL010000033.1"/>
</dbReference>
<evidence type="ECO:0000256" key="1">
    <source>
        <dbReference type="SAM" id="SignalP"/>
    </source>
</evidence>
<reference evidence="2 3" key="1">
    <citation type="journal article" date="2021" name="Sci. Rep.">
        <title>The distribution of antibiotic resistance genes in chicken gut microbiota commensals.</title>
        <authorList>
            <person name="Juricova H."/>
            <person name="Matiasovicova J."/>
            <person name="Kubasova T."/>
            <person name="Cejkova D."/>
            <person name="Rychlik I."/>
        </authorList>
    </citation>
    <scope>NUCLEOTIDE SEQUENCE [LARGE SCALE GENOMIC DNA]</scope>
    <source>
        <strain evidence="2 3">An435</strain>
    </source>
</reference>
<evidence type="ECO:0000313" key="2">
    <source>
        <dbReference type="EMBL" id="MBM6819103.1"/>
    </source>
</evidence>
<proteinExistence type="predicted"/>
<gene>
    <name evidence="2" type="ORF">H6A19_07080</name>
</gene>